<keyword evidence="3" id="KW-1185">Reference proteome</keyword>
<sequence length="162" mass="18161">MGAHISTESHTLSATEVKAELRTHLFWISVMIITATLFLVSLTDDSKPDYMKRKYITTFNQLENVTQLLQKQQKLMVEQADRLNSRMDSLDQNMGDIREMLATMRVDMREQFGTKAGFGAAGSDTDSTGMRTPASTVDGVFPDGFPDGFPGNLENSYRGDFY</sequence>
<evidence type="ECO:0000313" key="2">
    <source>
        <dbReference type="EMBL" id="KAF2132447.1"/>
    </source>
</evidence>
<gene>
    <name evidence="2" type="ORF">P153DRAFT_364841</name>
</gene>
<keyword evidence="1" id="KW-0812">Transmembrane</keyword>
<organism evidence="2 3">
    <name type="scientific">Dothidotthia symphoricarpi CBS 119687</name>
    <dbReference type="NCBI Taxonomy" id="1392245"/>
    <lineage>
        <taxon>Eukaryota</taxon>
        <taxon>Fungi</taxon>
        <taxon>Dikarya</taxon>
        <taxon>Ascomycota</taxon>
        <taxon>Pezizomycotina</taxon>
        <taxon>Dothideomycetes</taxon>
        <taxon>Pleosporomycetidae</taxon>
        <taxon>Pleosporales</taxon>
        <taxon>Dothidotthiaceae</taxon>
        <taxon>Dothidotthia</taxon>
    </lineage>
</organism>
<dbReference type="EMBL" id="ML977501">
    <property type="protein sequence ID" value="KAF2132447.1"/>
    <property type="molecule type" value="Genomic_DNA"/>
</dbReference>
<name>A0A6A6ANH7_9PLEO</name>
<dbReference type="RefSeq" id="XP_033526834.1">
    <property type="nucleotide sequence ID" value="XM_033667691.1"/>
</dbReference>
<evidence type="ECO:0000313" key="3">
    <source>
        <dbReference type="Proteomes" id="UP000799771"/>
    </source>
</evidence>
<protein>
    <submittedName>
        <fullName evidence="2">Uncharacterized protein</fullName>
    </submittedName>
</protein>
<dbReference type="AlphaFoldDB" id="A0A6A6ANH7"/>
<accession>A0A6A6ANH7</accession>
<feature type="transmembrane region" description="Helical" evidence="1">
    <location>
        <begin position="25"/>
        <end position="43"/>
    </location>
</feature>
<evidence type="ECO:0000256" key="1">
    <source>
        <dbReference type="SAM" id="Phobius"/>
    </source>
</evidence>
<proteinExistence type="predicted"/>
<keyword evidence="1" id="KW-1133">Transmembrane helix</keyword>
<dbReference type="Proteomes" id="UP000799771">
    <property type="component" value="Unassembled WGS sequence"/>
</dbReference>
<reference evidence="2" key="1">
    <citation type="journal article" date="2020" name="Stud. Mycol.">
        <title>101 Dothideomycetes genomes: a test case for predicting lifestyles and emergence of pathogens.</title>
        <authorList>
            <person name="Haridas S."/>
            <person name="Albert R."/>
            <person name="Binder M."/>
            <person name="Bloem J."/>
            <person name="Labutti K."/>
            <person name="Salamov A."/>
            <person name="Andreopoulos B."/>
            <person name="Baker S."/>
            <person name="Barry K."/>
            <person name="Bills G."/>
            <person name="Bluhm B."/>
            <person name="Cannon C."/>
            <person name="Castanera R."/>
            <person name="Culley D."/>
            <person name="Daum C."/>
            <person name="Ezra D."/>
            <person name="Gonzalez J."/>
            <person name="Henrissat B."/>
            <person name="Kuo A."/>
            <person name="Liang C."/>
            <person name="Lipzen A."/>
            <person name="Lutzoni F."/>
            <person name="Magnuson J."/>
            <person name="Mondo S."/>
            <person name="Nolan M."/>
            <person name="Ohm R."/>
            <person name="Pangilinan J."/>
            <person name="Park H.-J."/>
            <person name="Ramirez L."/>
            <person name="Alfaro M."/>
            <person name="Sun H."/>
            <person name="Tritt A."/>
            <person name="Yoshinaga Y."/>
            <person name="Zwiers L.-H."/>
            <person name="Turgeon B."/>
            <person name="Goodwin S."/>
            <person name="Spatafora J."/>
            <person name="Crous P."/>
            <person name="Grigoriev I."/>
        </authorList>
    </citation>
    <scope>NUCLEOTIDE SEQUENCE</scope>
    <source>
        <strain evidence="2">CBS 119687</strain>
    </source>
</reference>
<dbReference type="GeneID" id="54408123"/>
<keyword evidence="1" id="KW-0472">Membrane</keyword>